<comment type="caution">
    <text evidence="1">The sequence shown here is derived from an EMBL/GenBank/DDBJ whole genome shotgun (WGS) entry which is preliminary data.</text>
</comment>
<sequence>MPSQSELIDNEDQNPLPPLISCNPRVKLEAEQVSLANCFKLHKERDVKRQFIDREHQRDPNHPLRITWHPTKLFIEINDSVVVRKLRICNASSRLVYIKSGRFSNEAGRLGAGWCCLARNRFLLAPGIVADIFIKATPREFAPIASAKMTLQLTAAHMRDLAVAFFEVPILVNFLKHIPPETEEDA</sequence>
<evidence type="ECO:0000313" key="2">
    <source>
        <dbReference type="Proteomes" id="UP000007151"/>
    </source>
</evidence>
<accession>A0A212ETP9</accession>
<gene>
    <name evidence="1" type="ORF">KGM_211925</name>
</gene>
<dbReference type="OrthoDB" id="5281227at2759"/>
<reference evidence="1 2" key="1">
    <citation type="journal article" date="2011" name="Cell">
        <title>The monarch butterfly genome yields insights into long-distance migration.</title>
        <authorList>
            <person name="Zhan S."/>
            <person name="Merlin C."/>
            <person name="Boore J.L."/>
            <person name="Reppert S.M."/>
        </authorList>
    </citation>
    <scope>NUCLEOTIDE SEQUENCE [LARGE SCALE GENOMIC DNA]</scope>
    <source>
        <strain evidence="1">F-2</strain>
    </source>
</reference>
<proteinExistence type="predicted"/>
<keyword evidence="2" id="KW-1185">Reference proteome</keyword>
<dbReference type="eggNOG" id="ENOG502T7KF">
    <property type="taxonomic scope" value="Eukaryota"/>
</dbReference>
<dbReference type="Proteomes" id="UP000007151">
    <property type="component" value="Unassembled WGS sequence"/>
</dbReference>
<dbReference type="EMBL" id="AGBW02012542">
    <property type="protein sequence ID" value="OWR44866.1"/>
    <property type="molecule type" value="Genomic_DNA"/>
</dbReference>
<dbReference type="KEGG" id="dpl:KGM_211925"/>
<dbReference type="AlphaFoldDB" id="A0A212ETP9"/>
<name>A0A212ETP9_DANPL</name>
<organism evidence="1 2">
    <name type="scientific">Danaus plexippus plexippus</name>
    <dbReference type="NCBI Taxonomy" id="278856"/>
    <lineage>
        <taxon>Eukaryota</taxon>
        <taxon>Metazoa</taxon>
        <taxon>Ecdysozoa</taxon>
        <taxon>Arthropoda</taxon>
        <taxon>Hexapoda</taxon>
        <taxon>Insecta</taxon>
        <taxon>Pterygota</taxon>
        <taxon>Neoptera</taxon>
        <taxon>Endopterygota</taxon>
        <taxon>Lepidoptera</taxon>
        <taxon>Glossata</taxon>
        <taxon>Ditrysia</taxon>
        <taxon>Papilionoidea</taxon>
        <taxon>Nymphalidae</taxon>
        <taxon>Danainae</taxon>
        <taxon>Danaini</taxon>
        <taxon>Danaina</taxon>
        <taxon>Danaus</taxon>
        <taxon>Danaus</taxon>
    </lineage>
</organism>
<protein>
    <submittedName>
        <fullName evidence="1">Uncharacterized protein</fullName>
    </submittedName>
</protein>
<evidence type="ECO:0000313" key="1">
    <source>
        <dbReference type="EMBL" id="OWR44866.1"/>
    </source>
</evidence>